<evidence type="ECO:0000256" key="7">
    <source>
        <dbReference type="RuleBase" id="RU368003"/>
    </source>
</evidence>
<dbReference type="InterPro" id="IPR007146">
    <property type="entry name" value="Sas10/Utp3/C1D"/>
</dbReference>
<keyword evidence="7" id="KW-0238">DNA-binding</keyword>
<accession>A0ABP1Q7D4</accession>
<feature type="compositionally biased region" description="Basic residues" evidence="8">
    <location>
        <begin position="111"/>
        <end position="125"/>
    </location>
</feature>
<dbReference type="Pfam" id="PF04000">
    <property type="entry name" value="Sas10_Utp3"/>
    <property type="match status" value="1"/>
</dbReference>
<dbReference type="PANTHER" id="PTHR15341">
    <property type="entry name" value="SUN-COR STEROID HORMONE RECEPTOR CO-REPRESSOR"/>
    <property type="match status" value="1"/>
</dbReference>
<evidence type="ECO:0000256" key="1">
    <source>
        <dbReference type="ARBA" id="ARBA00004123"/>
    </source>
</evidence>
<keyword evidence="4 7" id="KW-0698">rRNA processing</keyword>
<proteinExistence type="inferred from homology"/>
<comment type="subunit">
    <text evidence="7">Monomer and homodimer.</text>
</comment>
<evidence type="ECO:0000256" key="3">
    <source>
        <dbReference type="ARBA" id="ARBA00015212"/>
    </source>
</evidence>
<dbReference type="Proteomes" id="UP001642540">
    <property type="component" value="Unassembled WGS sequence"/>
</dbReference>
<comment type="similarity">
    <text evidence="2 7">Belongs to the C1D family.</text>
</comment>
<evidence type="ECO:0000313" key="10">
    <source>
        <dbReference type="Proteomes" id="UP001642540"/>
    </source>
</evidence>
<keyword evidence="6 7" id="KW-0539">Nucleus</keyword>
<dbReference type="EMBL" id="CAXLJM020000024">
    <property type="protein sequence ID" value="CAL8091591.1"/>
    <property type="molecule type" value="Genomic_DNA"/>
</dbReference>
<sequence length="157" mass="18058">MGSLGEDVKMQVKQVDDVLAKMDDFFGNLEDIDYDAVKSSMSPIERATYDITISFAINSLFWMYMRSFGEDPNSHKIKEELDRIKQQMRRRQLITDKAKRPQVDKDAVNRMVRHGINHQAGKKRKAVEDENWDNEPQEAGGRNSEVNAGPAVDKKKK</sequence>
<comment type="subcellular location">
    <subcellularLocation>
        <location evidence="7">Cytoplasm</location>
    </subcellularLocation>
    <subcellularLocation>
        <location evidence="7">Nucleus</location>
        <location evidence="7">Nucleolus</location>
    </subcellularLocation>
    <subcellularLocation>
        <location evidence="1 7">Nucleus</location>
    </subcellularLocation>
</comment>
<organism evidence="9 10">
    <name type="scientific">Orchesella dallaii</name>
    <dbReference type="NCBI Taxonomy" id="48710"/>
    <lineage>
        <taxon>Eukaryota</taxon>
        <taxon>Metazoa</taxon>
        <taxon>Ecdysozoa</taxon>
        <taxon>Arthropoda</taxon>
        <taxon>Hexapoda</taxon>
        <taxon>Collembola</taxon>
        <taxon>Entomobryomorpha</taxon>
        <taxon>Entomobryoidea</taxon>
        <taxon>Orchesellidae</taxon>
        <taxon>Orchesellinae</taxon>
        <taxon>Orchesella</taxon>
    </lineage>
</organism>
<name>A0ABP1Q7D4_9HEXA</name>
<keyword evidence="5 7" id="KW-0694">RNA-binding</keyword>
<gene>
    <name evidence="9" type="ORF">ODALV1_LOCUS7974</name>
</gene>
<evidence type="ECO:0000256" key="8">
    <source>
        <dbReference type="SAM" id="MobiDB-lite"/>
    </source>
</evidence>
<evidence type="ECO:0000256" key="4">
    <source>
        <dbReference type="ARBA" id="ARBA00022552"/>
    </source>
</evidence>
<dbReference type="PANTHER" id="PTHR15341:SF3">
    <property type="entry name" value="NUCLEAR NUCLEIC ACID-BINDING PROTEIN C1D"/>
    <property type="match status" value="1"/>
</dbReference>
<evidence type="ECO:0000313" key="9">
    <source>
        <dbReference type="EMBL" id="CAL8091591.1"/>
    </source>
</evidence>
<keyword evidence="10" id="KW-1185">Reference proteome</keyword>
<evidence type="ECO:0000256" key="5">
    <source>
        <dbReference type="ARBA" id="ARBA00022884"/>
    </source>
</evidence>
<reference evidence="9 10" key="1">
    <citation type="submission" date="2024-08" db="EMBL/GenBank/DDBJ databases">
        <authorList>
            <person name="Cucini C."/>
            <person name="Frati F."/>
        </authorList>
    </citation>
    <scope>NUCLEOTIDE SEQUENCE [LARGE SCALE GENOMIC DNA]</scope>
</reference>
<evidence type="ECO:0000256" key="6">
    <source>
        <dbReference type="ARBA" id="ARBA00023242"/>
    </source>
</evidence>
<evidence type="ECO:0000256" key="2">
    <source>
        <dbReference type="ARBA" id="ARBA00009154"/>
    </source>
</evidence>
<keyword evidence="7" id="KW-0963">Cytoplasm</keyword>
<comment type="caution">
    <text evidence="9">The sequence shown here is derived from an EMBL/GenBank/DDBJ whole genome shotgun (WGS) entry which is preliminary data.</text>
</comment>
<comment type="function">
    <text evidence="7">Plays a role in the recruitment of the exosome to pre-rRNA to mediate the 3'-5' end processing of the 5.8S rRNA.</text>
</comment>
<protein>
    <recommendedName>
        <fullName evidence="3 7">Nuclear nucleic acid-binding protein C1D</fullName>
    </recommendedName>
</protein>
<feature type="region of interest" description="Disordered" evidence="8">
    <location>
        <begin position="111"/>
        <end position="157"/>
    </location>
</feature>
<dbReference type="InterPro" id="IPR011082">
    <property type="entry name" value="Exosome-assoc_fac/DNA_repair"/>
</dbReference>